<keyword evidence="1" id="KW-0489">Methyltransferase</keyword>
<evidence type="ECO:0000313" key="1">
    <source>
        <dbReference type="EMBL" id="MCL1106552.1"/>
    </source>
</evidence>
<keyword evidence="2" id="KW-1185">Reference proteome</keyword>
<dbReference type="EMBL" id="JAKILJ010000036">
    <property type="protein sequence ID" value="MCL1106552.1"/>
    <property type="molecule type" value="Genomic_DNA"/>
</dbReference>
<dbReference type="GO" id="GO:0032259">
    <property type="term" value="P:methylation"/>
    <property type="evidence" value="ECO:0007669"/>
    <property type="project" value="UniProtKB-KW"/>
</dbReference>
<dbReference type="GO" id="GO:0008168">
    <property type="term" value="F:methyltransferase activity"/>
    <property type="evidence" value="ECO:0007669"/>
    <property type="project" value="UniProtKB-KW"/>
</dbReference>
<organism evidence="1 2">
    <name type="scientific">Shewanella algicola</name>
    <dbReference type="NCBI Taxonomy" id="640633"/>
    <lineage>
        <taxon>Bacteria</taxon>
        <taxon>Pseudomonadati</taxon>
        <taxon>Pseudomonadota</taxon>
        <taxon>Gammaproteobacteria</taxon>
        <taxon>Alteromonadales</taxon>
        <taxon>Shewanellaceae</taxon>
        <taxon>Shewanella</taxon>
    </lineage>
</organism>
<accession>A0A9X1Z7H9</accession>
<dbReference type="Proteomes" id="UP001139408">
    <property type="component" value="Unassembled WGS sequence"/>
</dbReference>
<name>A0A9X1Z7H9_9GAMM</name>
<dbReference type="Pfam" id="PF13489">
    <property type="entry name" value="Methyltransf_23"/>
    <property type="match status" value="1"/>
</dbReference>
<gene>
    <name evidence="1" type="ORF">L2749_15020</name>
</gene>
<dbReference type="Gene3D" id="3.40.50.150">
    <property type="entry name" value="Vaccinia Virus protein VP39"/>
    <property type="match status" value="2"/>
</dbReference>
<comment type="caution">
    <text evidence="1">The sequence shown here is derived from an EMBL/GenBank/DDBJ whole genome shotgun (WGS) entry which is preliminary data.</text>
</comment>
<keyword evidence="1" id="KW-0808">Transferase</keyword>
<proteinExistence type="predicted"/>
<protein>
    <submittedName>
        <fullName evidence="1">Class I SAM-dependent methyltransferase</fullName>
    </submittedName>
</protein>
<dbReference type="SUPFAM" id="SSF53335">
    <property type="entry name" value="S-adenosyl-L-methionine-dependent methyltransferases"/>
    <property type="match status" value="1"/>
</dbReference>
<dbReference type="AlphaFoldDB" id="A0A9X1Z7H9"/>
<sequence>MSSCPLCHQQTLAFHQDKNRQYVRCPNCHLVSVPVQFYLDETAEKAQYDLHDNDFADAGYQRFLSRTLTPLLARTGLNAKGLDFGCGEGAVLSQMAAAQGVSVANYDLFYHPDTQVLNQQYDFVCLTEVIEHIADAHQLIERLSQLLLPGGILAIMTKRVLGLEAFINWHYKSDPTHINFYSVETFEWLAHQRGWQLEIIDNDVVFLQLPSI</sequence>
<reference evidence="1" key="1">
    <citation type="submission" date="2022-01" db="EMBL/GenBank/DDBJ databases">
        <title>Whole genome-based taxonomy of the Shewanellaceae.</title>
        <authorList>
            <person name="Martin-Rodriguez A.J."/>
        </authorList>
    </citation>
    <scope>NUCLEOTIDE SEQUENCE</scope>
    <source>
        <strain evidence="1">DSM 23803</strain>
    </source>
</reference>
<dbReference type="RefSeq" id="WP_188925889.1">
    <property type="nucleotide sequence ID" value="NZ_BMQI01000033.1"/>
</dbReference>
<evidence type="ECO:0000313" key="2">
    <source>
        <dbReference type="Proteomes" id="UP001139408"/>
    </source>
</evidence>
<dbReference type="InterPro" id="IPR029063">
    <property type="entry name" value="SAM-dependent_MTases_sf"/>
</dbReference>